<feature type="transmembrane region" description="Helical" evidence="7">
    <location>
        <begin position="134"/>
        <end position="157"/>
    </location>
</feature>
<dbReference type="SUPFAM" id="SSF161098">
    <property type="entry name" value="MetI-like"/>
    <property type="match status" value="1"/>
</dbReference>
<protein>
    <submittedName>
        <fullName evidence="9">Glutathione ABC transporter permease</fullName>
    </submittedName>
</protein>
<dbReference type="InterPro" id="IPR045621">
    <property type="entry name" value="BPD_transp_1_N"/>
</dbReference>
<keyword evidence="6 7" id="KW-0472">Membrane</keyword>
<dbReference type="Proteomes" id="UP000078389">
    <property type="component" value="Unassembled WGS sequence"/>
</dbReference>
<dbReference type="OrthoDB" id="9805855at2"/>
<evidence type="ECO:0000313" key="10">
    <source>
        <dbReference type="Proteomes" id="UP000078389"/>
    </source>
</evidence>
<dbReference type="PANTHER" id="PTHR43163:SF6">
    <property type="entry name" value="DIPEPTIDE TRANSPORT SYSTEM PERMEASE PROTEIN DPPB-RELATED"/>
    <property type="match status" value="1"/>
</dbReference>
<keyword evidence="2 7" id="KW-0813">Transport</keyword>
<comment type="subcellular location">
    <subcellularLocation>
        <location evidence="1 7">Cell membrane</location>
        <topology evidence="1 7">Multi-pass membrane protein</topology>
    </subcellularLocation>
</comment>
<feature type="transmembrane region" description="Helical" evidence="7">
    <location>
        <begin position="12"/>
        <end position="30"/>
    </location>
</feature>
<feature type="domain" description="ABC transmembrane type-1" evidence="8">
    <location>
        <begin position="95"/>
        <end position="301"/>
    </location>
</feature>
<comment type="caution">
    <text evidence="9">The sequence shown here is derived from an EMBL/GenBank/DDBJ whole genome shotgun (WGS) entry which is preliminary data.</text>
</comment>
<dbReference type="InterPro" id="IPR035906">
    <property type="entry name" value="MetI-like_sf"/>
</dbReference>
<feature type="transmembrane region" description="Helical" evidence="7">
    <location>
        <begin position="278"/>
        <end position="304"/>
    </location>
</feature>
<dbReference type="Gene3D" id="1.10.3720.10">
    <property type="entry name" value="MetI-like"/>
    <property type="match status" value="1"/>
</dbReference>
<organism evidence="9 10">
    <name type="scientific">Devosia elaeis</name>
    <dbReference type="NCBI Taxonomy" id="1770058"/>
    <lineage>
        <taxon>Bacteria</taxon>
        <taxon>Pseudomonadati</taxon>
        <taxon>Pseudomonadota</taxon>
        <taxon>Alphaproteobacteria</taxon>
        <taxon>Hyphomicrobiales</taxon>
        <taxon>Devosiaceae</taxon>
        <taxon>Devosia</taxon>
    </lineage>
</organism>
<name>A0A178I2X4_9HYPH</name>
<sequence>MARYLLLRLGDAIPTLFLVLTLVFIAMRILPGDPALAALGDGALPEQLADFRERMGLNVPLWQQYFNFLGGVLTLDFGRSLLTNTPVLQLIGQNLPYTIELTLAAMLMGIVAGIPLGVMAATNRNKAPDGGMRIFSLIGYAIPDFFLGAILLITFALNLGWFPINGAGSDFVSRLHHLFLPALTLAFVKAAFLGRLTRTSLLEVLGKDYVRTARAKGAKENRVIYKHGLRNAMLPISTGLGLSLLSTLSGSVAVELVFNRPGIGRLLIDAIAQRDYAVIQGGVLVFAGFVVLINLLMDLVYVVVDPRVRVK</sequence>
<evidence type="ECO:0000256" key="2">
    <source>
        <dbReference type="ARBA" id="ARBA00022448"/>
    </source>
</evidence>
<dbReference type="Pfam" id="PF19300">
    <property type="entry name" value="BPD_transp_1_N"/>
    <property type="match status" value="1"/>
</dbReference>
<evidence type="ECO:0000313" key="9">
    <source>
        <dbReference type="EMBL" id="OAM79090.1"/>
    </source>
</evidence>
<dbReference type="Pfam" id="PF00528">
    <property type="entry name" value="BPD_transp_1"/>
    <property type="match status" value="1"/>
</dbReference>
<gene>
    <name evidence="9" type="ORF">A3840_04560</name>
</gene>
<evidence type="ECO:0000259" key="8">
    <source>
        <dbReference type="PROSITE" id="PS50928"/>
    </source>
</evidence>
<comment type="similarity">
    <text evidence="7">Belongs to the binding-protein-dependent transport system permease family.</text>
</comment>
<feature type="transmembrane region" description="Helical" evidence="7">
    <location>
        <begin position="232"/>
        <end position="258"/>
    </location>
</feature>
<dbReference type="PANTHER" id="PTHR43163">
    <property type="entry name" value="DIPEPTIDE TRANSPORT SYSTEM PERMEASE PROTEIN DPPB-RELATED"/>
    <property type="match status" value="1"/>
</dbReference>
<dbReference type="AlphaFoldDB" id="A0A178I2X4"/>
<evidence type="ECO:0000256" key="7">
    <source>
        <dbReference type="RuleBase" id="RU363032"/>
    </source>
</evidence>
<reference evidence="9 10" key="1">
    <citation type="submission" date="2016-03" db="EMBL/GenBank/DDBJ databases">
        <title>Genome sequencing of Devosia sp. S37.</title>
        <authorList>
            <person name="Mohd Nor M."/>
        </authorList>
    </citation>
    <scope>NUCLEOTIDE SEQUENCE [LARGE SCALE GENOMIC DNA]</scope>
    <source>
        <strain evidence="9 10">S37</strain>
    </source>
</reference>
<feature type="transmembrane region" description="Helical" evidence="7">
    <location>
        <begin position="177"/>
        <end position="197"/>
    </location>
</feature>
<dbReference type="EMBL" id="LVVY01000065">
    <property type="protein sequence ID" value="OAM79090.1"/>
    <property type="molecule type" value="Genomic_DNA"/>
</dbReference>
<dbReference type="InterPro" id="IPR000515">
    <property type="entry name" value="MetI-like"/>
</dbReference>
<evidence type="ECO:0000256" key="4">
    <source>
        <dbReference type="ARBA" id="ARBA00022692"/>
    </source>
</evidence>
<dbReference type="GO" id="GO:0005886">
    <property type="term" value="C:plasma membrane"/>
    <property type="evidence" value="ECO:0007669"/>
    <property type="project" value="UniProtKB-SubCell"/>
</dbReference>
<keyword evidence="5 7" id="KW-1133">Transmembrane helix</keyword>
<dbReference type="STRING" id="1770058.A3840_04560"/>
<dbReference type="CDD" id="cd06261">
    <property type="entry name" value="TM_PBP2"/>
    <property type="match status" value="1"/>
</dbReference>
<feature type="transmembrane region" description="Helical" evidence="7">
    <location>
        <begin position="101"/>
        <end position="122"/>
    </location>
</feature>
<proteinExistence type="inferred from homology"/>
<evidence type="ECO:0000256" key="3">
    <source>
        <dbReference type="ARBA" id="ARBA00022475"/>
    </source>
</evidence>
<dbReference type="GO" id="GO:0071916">
    <property type="term" value="F:dipeptide transmembrane transporter activity"/>
    <property type="evidence" value="ECO:0007669"/>
    <property type="project" value="TreeGrafter"/>
</dbReference>
<keyword evidence="4 7" id="KW-0812">Transmembrane</keyword>
<evidence type="ECO:0000256" key="5">
    <source>
        <dbReference type="ARBA" id="ARBA00022989"/>
    </source>
</evidence>
<evidence type="ECO:0000256" key="6">
    <source>
        <dbReference type="ARBA" id="ARBA00023136"/>
    </source>
</evidence>
<accession>A0A178I2X4</accession>
<keyword evidence="3" id="KW-1003">Cell membrane</keyword>
<keyword evidence="10" id="KW-1185">Reference proteome</keyword>
<dbReference type="PROSITE" id="PS50928">
    <property type="entry name" value="ABC_TM1"/>
    <property type="match status" value="1"/>
</dbReference>
<evidence type="ECO:0000256" key="1">
    <source>
        <dbReference type="ARBA" id="ARBA00004651"/>
    </source>
</evidence>
<dbReference type="RefSeq" id="WP_067452549.1">
    <property type="nucleotide sequence ID" value="NZ_LVVY01000065.1"/>
</dbReference>